<evidence type="ECO:0000313" key="2">
    <source>
        <dbReference type="Proteomes" id="UP001456344"/>
    </source>
</evidence>
<proteinExistence type="predicted"/>
<keyword evidence="2" id="KW-1185">Reference proteome</keyword>
<dbReference type="Proteomes" id="UP001456344">
    <property type="component" value="Chromosome"/>
</dbReference>
<accession>A0ACD5BE65</accession>
<protein>
    <submittedName>
        <fullName evidence="1">Uncharacterized protein</fullName>
    </submittedName>
</protein>
<name>A0ACD5BE65_9PSEU</name>
<dbReference type="EMBL" id="CP150484">
    <property type="protein sequence ID" value="WYW17734.1"/>
    <property type="molecule type" value="Genomic_DNA"/>
</dbReference>
<reference evidence="1" key="1">
    <citation type="submission" date="2023-10" db="EMBL/GenBank/DDBJ databases">
        <title>Whole genome sequencing of actinobacterial strain Amycolatopsis sp. (BCA-696) identifies the underlying plant growth-promoting genes.</title>
        <authorList>
            <person name="Gandham P."/>
            <person name="Vadla N."/>
            <person name="Saji A."/>
            <person name="Srinivas V."/>
            <person name="Ruperao P."/>
            <person name="Selvanayagam S."/>
            <person name="Saxena R.K."/>
            <person name="Rathore A."/>
            <person name="Gopalakrishnan S."/>
            <person name="Thakur V."/>
        </authorList>
    </citation>
    <scope>NUCLEOTIDE SEQUENCE</scope>
    <source>
        <strain evidence="1">BCA-696</strain>
    </source>
</reference>
<sequence length="54" mass="6047">MRTSARRNSNMVDMMLAKEAGVDNAEPRTPEVTTPTTFRQWCEEVLKPAVGSVH</sequence>
<gene>
    <name evidence="1" type="ORF">LCL61_19475</name>
</gene>
<evidence type="ECO:0000313" key="1">
    <source>
        <dbReference type="EMBL" id="WYW17734.1"/>
    </source>
</evidence>
<organism evidence="1 2">
    <name type="scientific">Amycolatopsis coloradensis</name>
    <dbReference type="NCBI Taxonomy" id="76021"/>
    <lineage>
        <taxon>Bacteria</taxon>
        <taxon>Bacillati</taxon>
        <taxon>Actinomycetota</taxon>
        <taxon>Actinomycetes</taxon>
        <taxon>Pseudonocardiales</taxon>
        <taxon>Pseudonocardiaceae</taxon>
        <taxon>Amycolatopsis</taxon>
    </lineage>
</organism>